<evidence type="ECO:0000313" key="1">
    <source>
        <dbReference type="EMBL" id="ABF69993.1"/>
    </source>
</evidence>
<dbReference type="AlphaFoldDB" id="Q1EPG4"/>
<name>Q1EPG4_MUSAC</name>
<gene>
    <name evidence="1" type="ORF">MA4_106O17.56</name>
</gene>
<accession>Q1EPG4</accession>
<reference evidence="1" key="1">
    <citation type="submission" date="2006-05" db="EMBL/GenBank/DDBJ databases">
        <authorList>
            <person name="Ciampi A.Y."/>
            <person name="Santos C.M.R."/>
            <person name="da Silva F.R."/>
            <person name="Pappas G.J. Jr"/>
            <person name="Ronning C.M."/>
            <person name="Cheung F."/>
            <person name="Haas B.J."/>
            <person name="Piffanelli P."/>
            <person name="Town C.D."/>
            <person name="Miller R.N.G."/>
            <person name="Souza M.T. Jr."/>
        </authorList>
    </citation>
    <scope>NUCLEOTIDE SEQUENCE</scope>
</reference>
<sequence length="228" mass="24917">MESLHGTKSHCDYSPSGCHTYVADFISCTDRALSDADEVKELEETLLFAYDVIDVGMQHPTPPTHLSESGLLCTERTQVSLRGSLCIALALESGKLTGRHFMQQIADGKLTGGTALIRESVDFWPQFILRVAGGKLTAKHQTSHLTTSSPPPRPPDVKHMASHVPIDVVTKAFDGSGFMLVLRFIANRFGNAMSNRGLTLQEKIARSFVWAYDDEADGRGIDKAPCRG</sequence>
<proteinExistence type="predicted"/>
<protein>
    <submittedName>
        <fullName evidence="1">Uncharacterized protein</fullName>
    </submittedName>
</protein>
<organism evidence="1">
    <name type="scientific">Musa acuminata</name>
    <name type="common">Banana</name>
    <name type="synonym">Musa cavendishii</name>
    <dbReference type="NCBI Taxonomy" id="4641"/>
    <lineage>
        <taxon>Eukaryota</taxon>
        <taxon>Viridiplantae</taxon>
        <taxon>Streptophyta</taxon>
        <taxon>Embryophyta</taxon>
        <taxon>Tracheophyta</taxon>
        <taxon>Spermatophyta</taxon>
        <taxon>Magnoliopsida</taxon>
        <taxon>Liliopsida</taxon>
        <taxon>Zingiberales</taxon>
        <taxon>Musaceae</taxon>
        <taxon>Musa</taxon>
    </lineage>
</organism>
<dbReference type="EMBL" id="AC186747">
    <property type="protein sequence ID" value="ABF69993.1"/>
    <property type="molecule type" value="Genomic_DNA"/>
</dbReference>